<organism evidence="1 2">
    <name type="scientific">Lactobacillus delbrueckii subsp. bulgaricus (strain ATCC 11842 / DSM 20081 / BCRC 10696 / JCM 1002 / NBRC 13953 / NCIMB 11778 / NCTC 12712 / WDCM 00102 / Lb 14)</name>
    <dbReference type="NCBI Taxonomy" id="390333"/>
    <lineage>
        <taxon>Bacteria</taxon>
        <taxon>Bacillati</taxon>
        <taxon>Bacillota</taxon>
        <taxon>Bacilli</taxon>
        <taxon>Lactobacillales</taxon>
        <taxon>Lactobacillaceae</taxon>
        <taxon>Lactobacillus</taxon>
    </lineage>
</organism>
<dbReference type="KEGG" id="ldb:Ldb1562"/>
<accession>Q1G973</accession>
<name>Q1G973_LACDA</name>
<keyword evidence="2" id="KW-1185">Reference proteome</keyword>
<evidence type="ECO:0000313" key="2">
    <source>
        <dbReference type="Proteomes" id="UP000001259"/>
    </source>
</evidence>
<dbReference type="HOGENOM" id="CLU_3422923_0_0_9"/>
<proteinExistence type="predicted"/>
<dbReference type="STRING" id="390333.Ldb1562"/>
<sequence length="23" mass="2722">MAQQYYSMDQIAKLAQVSQQQVY</sequence>
<gene>
    <name evidence="1" type="ordered locus">Ldb1562</name>
</gene>
<evidence type="ECO:0000313" key="1">
    <source>
        <dbReference type="EMBL" id="CAI98361.1"/>
    </source>
</evidence>
<protein>
    <submittedName>
        <fullName evidence="1">Uncharacterized protein</fullName>
    </submittedName>
</protein>
<dbReference type="Proteomes" id="UP000001259">
    <property type="component" value="Chromosome"/>
</dbReference>
<dbReference type="AlphaFoldDB" id="Q1G973"/>
<reference evidence="1 2" key="1">
    <citation type="journal article" date="2006" name="Proc. Natl. Acad. Sci. U.S.A.">
        <title>The complete genome sequence of Lactobacillus bulgaricus reveals extensive and ongoing reductive evolution.</title>
        <authorList>
            <person name="van de Guchte M."/>
            <person name="Penaud S."/>
            <person name="Grimaldi C."/>
            <person name="Barbe V."/>
            <person name="Bryson K."/>
            <person name="Nicolas P."/>
            <person name="Robert C."/>
            <person name="Oztas S."/>
            <person name="Mangenot S."/>
            <person name="Couloux A."/>
            <person name="Loux V."/>
            <person name="Dervyn R."/>
            <person name="Bossy R."/>
            <person name="Bolotin A."/>
            <person name="Batto J.-M."/>
            <person name="Walunas T."/>
            <person name="Gibrat J.-F."/>
            <person name="Bessieres P."/>
            <person name="Weissenbach J."/>
            <person name="Ehrlich S.D."/>
            <person name="Maguin E."/>
        </authorList>
    </citation>
    <scope>NUCLEOTIDE SEQUENCE [LARGE SCALE GENOMIC DNA]</scope>
    <source>
        <strain evidence="2">ATCC 11842 / DSM 20081 / BCRC 10696 / JCM 1002 / NBRC 13953 / NCIMB 11778 / NCTC 12712 / WDCM 00102 / Lb 14</strain>
    </source>
</reference>
<dbReference type="EMBL" id="CR954253">
    <property type="protein sequence ID" value="CAI98361.1"/>
    <property type="molecule type" value="Genomic_DNA"/>
</dbReference>